<accession>A0A444G9K5</accession>
<gene>
    <name evidence="2" type="ORF">BHM03_00007330</name>
</gene>
<feature type="compositionally biased region" description="Basic and acidic residues" evidence="1">
    <location>
        <begin position="1"/>
        <end position="33"/>
    </location>
</feature>
<organism evidence="2">
    <name type="scientific">Ensete ventricosum</name>
    <name type="common">Abyssinian banana</name>
    <name type="synonym">Musa ensete</name>
    <dbReference type="NCBI Taxonomy" id="4639"/>
    <lineage>
        <taxon>Eukaryota</taxon>
        <taxon>Viridiplantae</taxon>
        <taxon>Streptophyta</taxon>
        <taxon>Embryophyta</taxon>
        <taxon>Tracheophyta</taxon>
        <taxon>Spermatophyta</taxon>
        <taxon>Magnoliopsida</taxon>
        <taxon>Liliopsida</taxon>
        <taxon>Zingiberales</taxon>
        <taxon>Musaceae</taxon>
        <taxon>Ensete</taxon>
    </lineage>
</organism>
<proteinExistence type="predicted"/>
<dbReference type="Proteomes" id="UP000290560">
    <property type="component" value="Unassembled WGS sequence"/>
</dbReference>
<feature type="region of interest" description="Disordered" evidence="1">
    <location>
        <begin position="1"/>
        <end position="40"/>
    </location>
</feature>
<dbReference type="AlphaFoldDB" id="A0A444G9K5"/>
<protein>
    <submittedName>
        <fullName evidence="2">Uncharacterized protein</fullName>
    </submittedName>
</protein>
<dbReference type="EMBL" id="KV875585">
    <property type="protein sequence ID" value="RZR71798.1"/>
    <property type="molecule type" value="Genomic_DNA"/>
</dbReference>
<name>A0A444G9K5_ENSVE</name>
<evidence type="ECO:0000256" key="1">
    <source>
        <dbReference type="SAM" id="MobiDB-lite"/>
    </source>
</evidence>
<reference evidence="2" key="1">
    <citation type="journal article" date="2018" name="Data Brief">
        <title>Genome sequence data from 17 accessions of Ensete ventricosum, a staple food crop for millions in Ethiopia.</title>
        <authorList>
            <person name="Yemataw Z."/>
            <person name="Muzemil S."/>
            <person name="Ambachew D."/>
            <person name="Tripathi L."/>
            <person name="Tesfaye K."/>
            <person name="Chala A."/>
            <person name="Farbos A."/>
            <person name="O'Neill P."/>
            <person name="Moore K."/>
            <person name="Grant M."/>
            <person name="Studholme D.J."/>
        </authorList>
    </citation>
    <scope>NUCLEOTIDE SEQUENCE [LARGE SCALE GENOMIC DNA]</scope>
    <source>
        <tissue evidence="2">Leaf</tissue>
    </source>
</reference>
<evidence type="ECO:0000313" key="2">
    <source>
        <dbReference type="EMBL" id="RZR71798.1"/>
    </source>
</evidence>
<sequence>MSEHRGRKEAEDGREKEEKGDRRSEEKKTEKETKRKRRAATEAMALVLAMGDPLHHRVPWMGELGEVQ</sequence>